<dbReference type="Proteomes" id="UP000887540">
    <property type="component" value="Unplaced"/>
</dbReference>
<dbReference type="PROSITE" id="PS50076">
    <property type="entry name" value="DNAJ_2"/>
    <property type="match status" value="1"/>
</dbReference>
<name>A0A914EF12_9BILA</name>
<dbReference type="FunFam" id="1.10.287.110:FF:000158">
    <property type="entry name" value="dnaJ homolog subfamily C member 8"/>
    <property type="match status" value="1"/>
</dbReference>
<protein>
    <submittedName>
        <fullName evidence="5">J domain-containing protein</fullName>
    </submittedName>
</protein>
<dbReference type="PRINTS" id="PR00625">
    <property type="entry name" value="JDOMAIN"/>
</dbReference>
<feature type="coiled-coil region" evidence="1">
    <location>
        <begin position="154"/>
        <end position="202"/>
    </location>
</feature>
<dbReference type="SUPFAM" id="SSF46565">
    <property type="entry name" value="Chaperone J-domain"/>
    <property type="match status" value="1"/>
</dbReference>
<dbReference type="AlphaFoldDB" id="A0A914EF12"/>
<dbReference type="InterPro" id="IPR036869">
    <property type="entry name" value="J_dom_sf"/>
</dbReference>
<dbReference type="WBParaSite" id="ACRNAN_scaffold785.g26407.t1">
    <property type="protein sequence ID" value="ACRNAN_scaffold785.g26407.t1"/>
    <property type="gene ID" value="ACRNAN_scaffold785.g26407"/>
</dbReference>
<evidence type="ECO:0000259" key="3">
    <source>
        <dbReference type="PROSITE" id="PS50076"/>
    </source>
</evidence>
<dbReference type="SMART" id="SM00271">
    <property type="entry name" value="DnaJ"/>
    <property type="match status" value="1"/>
</dbReference>
<accession>A0A914EF12</accession>
<reference evidence="5" key="1">
    <citation type="submission" date="2022-11" db="UniProtKB">
        <authorList>
            <consortium name="WormBaseParasite"/>
        </authorList>
    </citation>
    <scope>IDENTIFICATION</scope>
</reference>
<dbReference type="InterPro" id="IPR001623">
    <property type="entry name" value="DnaJ_domain"/>
</dbReference>
<evidence type="ECO:0000256" key="2">
    <source>
        <dbReference type="SAM" id="MobiDB-lite"/>
    </source>
</evidence>
<evidence type="ECO:0000256" key="1">
    <source>
        <dbReference type="SAM" id="Coils"/>
    </source>
</evidence>
<feature type="region of interest" description="Disordered" evidence="2">
    <location>
        <begin position="221"/>
        <end position="242"/>
    </location>
</feature>
<dbReference type="PANTHER" id="PTHR15606">
    <property type="entry name" value="DNAJ HOMOLOG SUBFAMILY C MEMBER 8/LIPOPOLYSACCHARIDE SPECIFIC RESPONSE-7-RELATED"/>
    <property type="match status" value="1"/>
</dbReference>
<evidence type="ECO:0000313" key="4">
    <source>
        <dbReference type="Proteomes" id="UP000887540"/>
    </source>
</evidence>
<dbReference type="InterPro" id="IPR042858">
    <property type="entry name" value="DNAJC8"/>
</dbReference>
<dbReference type="PANTHER" id="PTHR15606:SF4">
    <property type="entry name" value="DNAJ HOMOLOG SUBFAMILY C MEMBER 8"/>
    <property type="match status" value="1"/>
</dbReference>
<keyword evidence="4" id="KW-1185">Reference proteome</keyword>
<feature type="domain" description="J" evidence="3">
    <location>
        <begin position="41"/>
        <end position="111"/>
    </location>
</feature>
<proteinExistence type="predicted"/>
<organism evidence="4 5">
    <name type="scientific">Acrobeloides nanus</name>
    <dbReference type="NCBI Taxonomy" id="290746"/>
    <lineage>
        <taxon>Eukaryota</taxon>
        <taxon>Metazoa</taxon>
        <taxon>Ecdysozoa</taxon>
        <taxon>Nematoda</taxon>
        <taxon>Chromadorea</taxon>
        <taxon>Rhabditida</taxon>
        <taxon>Tylenchina</taxon>
        <taxon>Cephalobomorpha</taxon>
        <taxon>Cephaloboidea</taxon>
        <taxon>Cephalobidae</taxon>
        <taxon>Acrobeloides</taxon>
    </lineage>
</organism>
<keyword evidence="1" id="KW-0175">Coiled coil</keyword>
<dbReference type="Gene3D" id="1.10.287.110">
    <property type="entry name" value="DnaJ domain"/>
    <property type="match status" value="1"/>
</dbReference>
<sequence>MEDFDRFYTDLKATEKGDASLTSKQQIDRLLRPGSTYLNLNPFEVLQLEPETDVETAKKKYKKLSLLLHPDKNADDRERAEKAFDIIKKAIALIEDPDELSKCRDTYTEAKARLAVAMSEKKRKAKRETKSDSIPEDTPEGYAKALWIMVTKVFADREKKRKTLEDRANEEKRRLAEEMVAAAEKRKLEEEFKKNYEETRDERRVSWRDFVKKKEKKLETYRGANFKPPQTKLETSKDKRSK</sequence>
<dbReference type="Pfam" id="PF00226">
    <property type="entry name" value="DnaJ"/>
    <property type="match status" value="1"/>
</dbReference>
<dbReference type="GO" id="GO:0005634">
    <property type="term" value="C:nucleus"/>
    <property type="evidence" value="ECO:0007669"/>
    <property type="project" value="TreeGrafter"/>
</dbReference>
<evidence type="ECO:0000313" key="5">
    <source>
        <dbReference type="WBParaSite" id="ACRNAN_scaffold785.g26407.t1"/>
    </source>
</evidence>